<dbReference type="Gene3D" id="1.10.357.10">
    <property type="entry name" value="Tetracycline Repressor, domain 2"/>
    <property type="match status" value="1"/>
</dbReference>
<evidence type="ECO:0000313" key="7">
    <source>
        <dbReference type="Proteomes" id="UP000400924"/>
    </source>
</evidence>
<dbReference type="GO" id="GO:0003700">
    <property type="term" value="F:DNA-binding transcription factor activity"/>
    <property type="evidence" value="ECO:0007669"/>
    <property type="project" value="TreeGrafter"/>
</dbReference>
<dbReference type="Pfam" id="PF00440">
    <property type="entry name" value="TetR_N"/>
    <property type="match status" value="1"/>
</dbReference>
<sequence length="210" mass="22346">MAKQERAVRTRNALIESAAELFTRDGFEVVSLSTISARAGVSNGALHFHFASKAALATAVRDAAAQHFTRITSADPPSPRYGGSLQTLIDTSHALLQGLSRDVILRAGFDLGDNAEGAGEGEDLFERWSAWVEDAVARSAREGLLADVAPRDLVTTVVGATVGFAALGGHDVHWLSRTTLTRFWSLLLPRVASPQAQRGLVAAGRWAEAS</sequence>
<evidence type="ECO:0000313" key="6">
    <source>
        <dbReference type="EMBL" id="MPY64837.1"/>
    </source>
</evidence>
<keyword evidence="2 4" id="KW-0238">DNA-binding</keyword>
<accession>A0A5N8XZQ9</accession>
<dbReference type="SUPFAM" id="SSF48498">
    <property type="entry name" value="Tetracyclin repressor-like, C-terminal domain"/>
    <property type="match status" value="1"/>
</dbReference>
<dbReference type="InterPro" id="IPR050109">
    <property type="entry name" value="HTH-type_TetR-like_transc_reg"/>
</dbReference>
<keyword evidence="3" id="KW-0804">Transcription</keyword>
<dbReference type="InterPro" id="IPR036271">
    <property type="entry name" value="Tet_transcr_reg_TetR-rel_C_sf"/>
</dbReference>
<dbReference type="GO" id="GO:0000976">
    <property type="term" value="F:transcription cis-regulatory region binding"/>
    <property type="evidence" value="ECO:0007669"/>
    <property type="project" value="TreeGrafter"/>
</dbReference>
<evidence type="ECO:0000256" key="4">
    <source>
        <dbReference type="PROSITE-ProRule" id="PRU00335"/>
    </source>
</evidence>
<keyword evidence="7" id="KW-1185">Reference proteome</keyword>
<feature type="domain" description="HTH tetR-type" evidence="5">
    <location>
        <begin position="8"/>
        <end position="68"/>
    </location>
</feature>
<protein>
    <submittedName>
        <fullName evidence="6">TetR/AcrR family transcriptional regulator</fullName>
    </submittedName>
</protein>
<dbReference type="InterPro" id="IPR001647">
    <property type="entry name" value="HTH_TetR"/>
</dbReference>
<dbReference type="PANTHER" id="PTHR30055:SF234">
    <property type="entry name" value="HTH-TYPE TRANSCRIPTIONAL REGULATOR BETI"/>
    <property type="match status" value="1"/>
</dbReference>
<evidence type="ECO:0000256" key="3">
    <source>
        <dbReference type="ARBA" id="ARBA00023163"/>
    </source>
</evidence>
<dbReference type="InterPro" id="IPR047923">
    <property type="entry name" value="ArpA-like"/>
</dbReference>
<dbReference type="SUPFAM" id="SSF46689">
    <property type="entry name" value="Homeodomain-like"/>
    <property type="match status" value="1"/>
</dbReference>
<dbReference type="InterPro" id="IPR009057">
    <property type="entry name" value="Homeodomain-like_sf"/>
</dbReference>
<dbReference type="PROSITE" id="PS01081">
    <property type="entry name" value="HTH_TETR_1"/>
    <property type="match status" value="1"/>
</dbReference>
<feature type="DNA-binding region" description="H-T-H motif" evidence="4">
    <location>
        <begin position="31"/>
        <end position="50"/>
    </location>
</feature>
<dbReference type="NCBIfam" id="NF041196">
    <property type="entry name" value="ScbR_bind_reg"/>
    <property type="match status" value="1"/>
</dbReference>
<gene>
    <name evidence="6" type="ORF">FNH08_49125</name>
</gene>
<dbReference type="PRINTS" id="PR00455">
    <property type="entry name" value="HTHTETR"/>
</dbReference>
<dbReference type="RefSeq" id="WP_152778431.1">
    <property type="nucleotide sequence ID" value="NZ_VJZC01000956.1"/>
</dbReference>
<dbReference type="Proteomes" id="UP000400924">
    <property type="component" value="Unassembled WGS sequence"/>
</dbReference>
<dbReference type="PROSITE" id="PS50977">
    <property type="entry name" value="HTH_TETR_2"/>
    <property type="match status" value="1"/>
</dbReference>
<name>A0A5N8XZQ9_9ACTN</name>
<evidence type="ECO:0000256" key="2">
    <source>
        <dbReference type="ARBA" id="ARBA00023125"/>
    </source>
</evidence>
<evidence type="ECO:0000259" key="5">
    <source>
        <dbReference type="PROSITE" id="PS50977"/>
    </source>
</evidence>
<evidence type="ECO:0000256" key="1">
    <source>
        <dbReference type="ARBA" id="ARBA00023015"/>
    </source>
</evidence>
<keyword evidence="1" id="KW-0805">Transcription regulation</keyword>
<reference evidence="6 7" key="1">
    <citation type="submission" date="2019-07" db="EMBL/GenBank/DDBJ databases">
        <title>New species of Amycolatopsis and Streptomyces.</title>
        <authorList>
            <person name="Duangmal K."/>
            <person name="Teo W.F.A."/>
            <person name="Lipun K."/>
        </authorList>
    </citation>
    <scope>NUCLEOTIDE SEQUENCE [LARGE SCALE GENOMIC DNA]</scope>
    <source>
        <strain evidence="6 7">NBRC 106415</strain>
    </source>
</reference>
<proteinExistence type="predicted"/>
<dbReference type="PANTHER" id="PTHR30055">
    <property type="entry name" value="HTH-TYPE TRANSCRIPTIONAL REGULATOR RUTR"/>
    <property type="match status" value="1"/>
</dbReference>
<organism evidence="6 7">
    <name type="scientific">Streptomyces spongiae</name>
    <dbReference type="NCBI Taxonomy" id="565072"/>
    <lineage>
        <taxon>Bacteria</taxon>
        <taxon>Bacillati</taxon>
        <taxon>Actinomycetota</taxon>
        <taxon>Actinomycetes</taxon>
        <taxon>Kitasatosporales</taxon>
        <taxon>Streptomycetaceae</taxon>
        <taxon>Streptomyces</taxon>
    </lineage>
</organism>
<dbReference type="InterPro" id="IPR023772">
    <property type="entry name" value="DNA-bd_HTH_TetR-type_CS"/>
</dbReference>
<comment type="caution">
    <text evidence="6">The sequence shown here is derived from an EMBL/GenBank/DDBJ whole genome shotgun (WGS) entry which is preliminary data.</text>
</comment>
<dbReference type="EMBL" id="VJZC01000956">
    <property type="protein sequence ID" value="MPY64837.1"/>
    <property type="molecule type" value="Genomic_DNA"/>
</dbReference>
<dbReference type="AlphaFoldDB" id="A0A5N8XZQ9"/>
<dbReference type="OrthoDB" id="3237195at2"/>